<dbReference type="AlphaFoldDB" id="A0A061FPK8"/>
<feature type="domain" description="Ubiquitin-like protease family profile" evidence="5">
    <location>
        <begin position="498"/>
        <end position="612"/>
    </location>
</feature>
<keyword evidence="7" id="KW-1185">Reference proteome</keyword>
<evidence type="ECO:0000313" key="6">
    <source>
        <dbReference type="EMBL" id="EOY19011.1"/>
    </source>
</evidence>
<dbReference type="GO" id="GO:0006508">
    <property type="term" value="P:proteolysis"/>
    <property type="evidence" value="ECO:0007669"/>
    <property type="project" value="UniProtKB-KW"/>
</dbReference>
<evidence type="ECO:0000256" key="2">
    <source>
        <dbReference type="ARBA" id="ARBA00022670"/>
    </source>
</evidence>
<dbReference type="SUPFAM" id="SSF54001">
    <property type="entry name" value="Cysteine proteinases"/>
    <property type="match status" value="1"/>
</dbReference>
<dbReference type="InParanoid" id="A0A061FPK8"/>
<proteinExistence type="inferred from homology"/>
<name>A0A061FPK8_THECC</name>
<evidence type="ECO:0000259" key="5">
    <source>
        <dbReference type="Pfam" id="PF02902"/>
    </source>
</evidence>
<dbReference type="PANTHER" id="PTHR48449">
    <property type="entry name" value="DUF1985 DOMAIN-CONTAINING PROTEIN"/>
    <property type="match status" value="1"/>
</dbReference>
<protein>
    <recommendedName>
        <fullName evidence="5">Ubiquitin-like protease family profile domain-containing protein</fullName>
    </recommendedName>
</protein>
<dbReference type="InterPro" id="IPR003653">
    <property type="entry name" value="Peptidase_C48_C"/>
</dbReference>
<dbReference type="Gramene" id="EOY19011">
    <property type="protein sequence ID" value="EOY19011"/>
    <property type="gene ID" value="TCM_043607"/>
</dbReference>
<comment type="similarity">
    <text evidence="1">Belongs to the peptidase C48 family.</text>
</comment>
<evidence type="ECO:0000313" key="7">
    <source>
        <dbReference type="Proteomes" id="UP000026915"/>
    </source>
</evidence>
<dbReference type="InterPro" id="IPR038765">
    <property type="entry name" value="Papain-like_cys_pep_sf"/>
</dbReference>
<organism evidence="6 7">
    <name type="scientific">Theobroma cacao</name>
    <name type="common">Cacao</name>
    <name type="synonym">Cocoa</name>
    <dbReference type="NCBI Taxonomy" id="3641"/>
    <lineage>
        <taxon>Eukaryota</taxon>
        <taxon>Viridiplantae</taxon>
        <taxon>Streptophyta</taxon>
        <taxon>Embryophyta</taxon>
        <taxon>Tracheophyta</taxon>
        <taxon>Spermatophyta</taxon>
        <taxon>Magnoliopsida</taxon>
        <taxon>eudicotyledons</taxon>
        <taxon>Gunneridae</taxon>
        <taxon>Pentapetalae</taxon>
        <taxon>rosids</taxon>
        <taxon>malvids</taxon>
        <taxon>Malvales</taxon>
        <taxon>Malvaceae</taxon>
        <taxon>Byttnerioideae</taxon>
        <taxon>Theobroma</taxon>
    </lineage>
</organism>
<evidence type="ECO:0000256" key="3">
    <source>
        <dbReference type="ARBA" id="ARBA00022801"/>
    </source>
</evidence>
<dbReference type="HOGENOM" id="CLU_022689_0_0_1"/>
<accession>A0A061FPK8</accession>
<sequence length="623" mass="70979">MLGKCDTTVTWHRSELVRHHGGNLTGEVEKALFKRNDTTALATMLSMNEEIQRRQYEDFDSLLIVQREKWAFNVVINTHCKWSQLHYITKTLQQKGEYDAITESQSMDHELWFAIGKSKVQLSKQEFCLITGLKFGPMPDVFKRQYEVATDRIHARYWNGQESVKLQALLDTFYERRLGCCHWWRTSTLGMSSHGNSITLQYLQIRMGDTEMLEPTTDEALREYFVDLDVPLLESYEYMPIGHMKDRSDWGLGVRQKRISLKKKRASSGTKRMRTTTALVDELSGLKLMDEGDDHGQVGPCADSSRTTHRSSSVVEWKRSDVYGSDDRSSSTDRFVHHELGVDIDDDILGADGEHVTHVDDVVDEAVVVDVTLQSDDAEGEHVPLPESIFDASTGRDKEPDSVMHSDAVEIRSSSPESPIVHHGAAEISNPIERARLKMASQYMASPFVAPLVTRRDVREKIVEDYEVFKKDESARCNVSILGDQRAEFFTTLEDPNEEMTSEHIDACETIRMLHTEFLTEDARATMQVPDELRGYVEGERPTYDKKWKDVDFIIAPCNVGGHWVVAKIDLVRWTIKVVDSARTLNAKDNGVRAGQMTPLTTMMPFICHQASISTTYVRRDVI</sequence>
<dbReference type="Pfam" id="PF02902">
    <property type="entry name" value="Peptidase_C48"/>
    <property type="match status" value="1"/>
</dbReference>
<evidence type="ECO:0000256" key="4">
    <source>
        <dbReference type="SAM" id="MobiDB-lite"/>
    </source>
</evidence>
<gene>
    <name evidence="6" type="ORF">TCM_043607</name>
</gene>
<dbReference type="Proteomes" id="UP000026915">
    <property type="component" value="Chromosome 10"/>
</dbReference>
<dbReference type="PANTHER" id="PTHR48449:SF1">
    <property type="entry name" value="DUF1985 DOMAIN-CONTAINING PROTEIN"/>
    <property type="match status" value="1"/>
</dbReference>
<reference evidence="6 7" key="1">
    <citation type="journal article" date="2013" name="Genome Biol.">
        <title>The genome sequence of the most widely cultivated cacao type and its use to identify candidate genes regulating pod color.</title>
        <authorList>
            <person name="Motamayor J.C."/>
            <person name="Mockaitis K."/>
            <person name="Schmutz J."/>
            <person name="Haiminen N."/>
            <person name="Iii D.L."/>
            <person name="Cornejo O."/>
            <person name="Findley S.D."/>
            <person name="Zheng P."/>
            <person name="Utro F."/>
            <person name="Royaert S."/>
            <person name="Saski C."/>
            <person name="Jenkins J."/>
            <person name="Podicheti R."/>
            <person name="Zhao M."/>
            <person name="Scheffler B.E."/>
            <person name="Stack J.C."/>
            <person name="Feltus F.A."/>
            <person name="Mustiga G.M."/>
            <person name="Amores F."/>
            <person name="Phillips W."/>
            <person name="Marelli J.P."/>
            <person name="May G.D."/>
            <person name="Shapiro H."/>
            <person name="Ma J."/>
            <person name="Bustamante C.D."/>
            <person name="Schnell R.J."/>
            <person name="Main D."/>
            <person name="Gilbert D."/>
            <person name="Parida L."/>
            <person name="Kuhn D.N."/>
        </authorList>
    </citation>
    <scope>NUCLEOTIDE SEQUENCE [LARGE SCALE GENOMIC DNA]</scope>
    <source>
        <strain evidence="7">cv. Matina 1-6</strain>
    </source>
</reference>
<feature type="region of interest" description="Disordered" evidence="4">
    <location>
        <begin position="294"/>
        <end position="314"/>
    </location>
</feature>
<dbReference type="GO" id="GO:0008234">
    <property type="term" value="F:cysteine-type peptidase activity"/>
    <property type="evidence" value="ECO:0007669"/>
    <property type="project" value="InterPro"/>
</dbReference>
<keyword evidence="2" id="KW-0645">Protease</keyword>
<keyword evidence="3" id="KW-0378">Hydrolase</keyword>
<dbReference type="EMBL" id="CM001888">
    <property type="protein sequence ID" value="EOY19011.1"/>
    <property type="molecule type" value="Genomic_DNA"/>
</dbReference>
<evidence type="ECO:0000256" key="1">
    <source>
        <dbReference type="ARBA" id="ARBA00005234"/>
    </source>
</evidence>
<dbReference type="Gene3D" id="3.40.395.10">
    <property type="entry name" value="Adenoviral Proteinase, Chain A"/>
    <property type="match status" value="1"/>
</dbReference>